<dbReference type="PANTHER" id="PTHR11595">
    <property type="entry name" value="EF-HAND AND COILED-COIL DOMAIN-CONTAINING FAMILY MEMBER"/>
    <property type="match status" value="1"/>
</dbReference>
<dbReference type="InterPro" id="IPR014717">
    <property type="entry name" value="Transl_elong_EF1B/ribsomal_bS6"/>
</dbReference>
<reference evidence="3" key="1">
    <citation type="journal article" date="2021" name="Evol. Appl.">
        <title>The genome of the Pyrenean desman and the effects of bottlenecks and inbreeding on the genomic landscape of an endangered species.</title>
        <authorList>
            <person name="Escoda L."/>
            <person name="Castresana J."/>
        </authorList>
    </citation>
    <scope>NUCLEOTIDE SEQUENCE</scope>
    <source>
        <strain evidence="3">IBE-C5619</strain>
    </source>
</reference>
<evidence type="ECO:0000313" key="4">
    <source>
        <dbReference type="Proteomes" id="UP000700334"/>
    </source>
</evidence>
<feature type="compositionally biased region" description="Acidic residues" evidence="1">
    <location>
        <begin position="62"/>
        <end position="79"/>
    </location>
</feature>
<keyword evidence="2" id="KW-0732">Signal</keyword>
<proteinExistence type="predicted"/>
<feature type="region of interest" description="Disordered" evidence="1">
    <location>
        <begin position="60"/>
        <end position="84"/>
    </location>
</feature>
<keyword evidence="3" id="KW-0251">Elongation factor</keyword>
<evidence type="ECO:0000256" key="2">
    <source>
        <dbReference type="SAM" id="SignalP"/>
    </source>
</evidence>
<dbReference type="InterPro" id="IPR049720">
    <property type="entry name" value="EF1B_bsu/dsu"/>
</dbReference>
<dbReference type="GO" id="GO:0003746">
    <property type="term" value="F:translation elongation factor activity"/>
    <property type="evidence" value="ECO:0007669"/>
    <property type="project" value="UniProtKB-KW"/>
</dbReference>
<feature type="chain" id="PRO_5035235327" evidence="2">
    <location>
        <begin position="28"/>
        <end position="173"/>
    </location>
</feature>
<evidence type="ECO:0000256" key="1">
    <source>
        <dbReference type="SAM" id="MobiDB-lite"/>
    </source>
</evidence>
<dbReference type="AlphaFoldDB" id="A0A8J6ALU2"/>
<protein>
    <submittedName>
        <fullName evidence="3">Elongation factor 1-beta</fullName>
    </submittedName>
</protein>
<feature type="signal peptide" evidence="2">
    <location>
        <begin position="1"/>
        <end position="27"/>
    </location>
</feature>
<dbReference type="SUPFAM" id="SSF54984">
    <property type="entry name" value="eEF-1beta-like"/>
    <property type="match status" value="1"/>
</dbReference>
<dbReference type="GO" id="GO:0005085">
    <property type="term" value="F:guanyl-nucleotide exchange factor activity"/>
    <property type="evidence" value="ECO:0007669"/>
    <property type="project" value="TreeGrafter"/>
</dbReference>
<gene>
    <name evidence="3" type="ORF">J0S82_014332</name>
</gene>
<dbReference type="Gene3D" id="3.30.70.60">
    <property type="match status" value="1"/>
</dbReference>
<feature type="non-terminal residue" evidence="3">
    <location>
        <position position="173"/>
    </location>
</feature>
<dbReference type="EMBL" id="JAGFMF010011417">
    <property type="protein sequence ID" value="KAG8523198.1"/>
    <property type="molecule type" value="Genomic_DNA"/>
</dbReference>
<organism evidence="3 4">
    <name type="scientific">Galemys pyrenaicus</name>
    <name type="common">Iberian desman</name>
    <name type="synonym">Pyrenean desman</name>
    <dbReference type="NCBI Taxonomy" id="202257"/>
    <lineage>
        <taxon>Eukaryota</taxon>
        <taxon>Metazoa</taxon>
        <taxon>Chordata</taxon>
        <taxon>Craniata</taxon>
        <taxon>Vertebrata</taxon>
        <taxon>Euteleostomi</taxon>
        <taxon>Mammalia</taxon>
        <taxon>Eutheria</taxon>
        <taxon>Laurasiatheria</taxon>
        <taxon>Eulipotyphla</taxon>
        <taxon>Talpidae</taxon>
        <taxon>Galemys</taxon>
    </lineage>
</organism>
<keyword evidence="4" id="KW-1185">Reference proteome</keyword>
<keyword evidence="3" id="KW-0648">Protein biosynthesis</keyword>
<dbReference type="GO" id="GO:0005829">
    <property type="term" value="C:cytosol"/>
    <property type="evidence" value="ECO:0007669"/>
    <property type="project" value="TreeGrafter"/>
</dbReference>
<name>A0A8J6ALU2_GALPY</name>
<dbReference type="GO" id="GO:0005853">
    <property type="term" value="C:eukaryotic translation elongation factor 1 complex"/>
    <property type="evidence" value="ECO:0007669"/>
    <property type="project" value="InterPro"/>
</dbReference>
<evidence type="ECO:0000313" key="3">
    <source>
        <dbReference type="EMBL" id="KAG8523198.1"/>
    </source>
</evidence>
<comment type="caution">
    <text evidence="3">The sequence shown here is derived from an EMBL/GenBank/DDBJ whole genome shotgun (WGS) entry which is preliminary data.</text>
</comment>
<dbReference type="InterPro" id="IPR036219">
    <property type="entry name" value="eEF-1beta-like_sf"/>
</dbReference>
<dbReference type="PANTHER" id="PTHR11595:SF21">
    <property type="entry name" value="ELONGATION FACTOR 1-BETA"/>
    <property type="match status" value="1"/>
</dbReference>
<sequence length="173" mass="19171">MMTWWTITTSGACAITAVLEVLAVLEAVSSPPPANLYHALHWYSHIKSFKKERACLPRTPKEDDDELALSGSEEEEESEEDKRLRGACLAQCEPKKVGDRYGKLECMRSIRVDSLGGASGYGIKAPHVRCVAEDSKVGTDGLEEQVPAFELSVQLTTRLFQQNLNITDQGPYR</sequence>
<dbReference type="Proteomes" id="UP000700334">
    <property type="component" value="Unassembled WGS sequence"/>
</dbReference>
<accession>A0A8J6ALU2</accession>
<dbReference type="OrthoDB" id="331763at2759"/>